<reference evidence="2" key="2">
    <citation type="submission" date="2023-06" db="EMBL/GenBank/DDBJ databases">
        <authorList>
            <consortium name="Lawrence Berkeley National Laboratory"/>
            <person name="Mondo S.J."/>
            <person name="Hensen N."/>
            <person name="Bonometti L."/>
            <person name="Westerberg I."/>
            <person name="Brannstrom I.O."/>
            <person name="Guillou S."/>
            <person name="Cros-Aarteil S."/>
            <person name="Calhoun S."/>
            <person name="Haridas S."/>
            <person name="Kuo A."/>
            <person name="Pangilinan J."/>
            <person name="Riley R."/>
            <person name="Labutti K."/>
            <person name="Andreopoulos B."/>
            <person name="Lipzen A."/>
            <person name="Chen C."/>
            <person name="Yanf M."/>
            <person name="Daum C."/>
            <person name="Ng V."/>
            <person name="Clum A."/>
            <person name="Steindorff A."/>
            <person name="Ohm R."/>
            <person name="Martin F."/>
            <person name="Silar P."/>
            <person name="Natvig D."/>
            <person name="Lalanne C."/>
            <person name="Gautier V."/>
            <person name="Ament-Velasquez S.L."/>
            <person name="Kruys A."/>
            <person name="Hutchinson M.I."/>
            <person name="Powell A.J."/>
            <person name="Barry K."/>
            <person name="Miller A.N."/>
            <person name="Grigoriev I.V."/>
            <person name="Debuchy R."/>
            <person name="Gladieux P."/>
            <person name="Thoren M.H."/>
            <person name="Johannesson H."/>
        </authorList>
    </citation>
    <scope>NUCLEOTIDE SEQUENCE</scope>
    <source>
        <strain evidence="2">CBS 626.80</strain>
    </source>
</reference>
<name>A0AAN6NY31_9PEZI</name>
<accession>A0AAN6NY31</accession>
<dbReference type="AlphaFoldDB" id="A0AAN6NY31"/>
<proteinExistence type="predicted"/>
<evidence type="ECO:0000256" key="1">
    <source>
        <dbReference type="SAM" id="MobiDB-lite"/>
    </source>
</evidence>
<gene>
    <name evidence="2" type="ORF">QBC32DRAFT_314318</name>
</gene>
<sequence length="373" mass="40434">MGRSKSGLRASREKKAESTAAGVNPKKRLAMALKAKGAPRPIWDPPRMSVTPSPNMKVKVEPKSPKAYSPPTLRSSTTSGGRKMEKADIQKIKDELSSETASGRTFRSSTSSAAAKVTDKVKKAAQAAIQKIKDELSAESPPEPTLPSPTTSVASRSKKSHSGRALRSSTASTAGRFEKIKEELPVESSPGTTLHSSASSSTGKSKKTYSGKTRRSSTSAARRTATKKVKKELPDAPYHGPTLRSSATSSSGNVEPYSAPTLRSSRREEIQRIKEELSSEAPLDPASDLVTVAMASEPEDEPEIEPQSQPVSQHEAAPEAEQEAEPEVEPEHEEAQRTMASHRYGDHRNCPRCTVWGWEYLPLHVIDEEKEEV</sequence>
<feature type="compositionally biased region" description="Acidic residues" evidence="1">
    <location>
        <begin position="318"/>
        <end position="332"/>
    </location>
</feature>
<protein>
    <submittedName>
        <fullName evidence="2">Uncharacterized protein</fullName>
    </submittedName>
</protein>
<feature type="compositionally biased region" description="Basic and acidic residues" evidence="1">
    <location>
        <begin position="82"/>
        <end position="96"/>
    </location>
</feature>
<organism evidence="2 3">
    <name type="scientific">Pseudoneurospora amorphoporcata</name>
    <dbReference type="NCBI Taxonomy" id="241081"/>
    <lineage>
        <taxon>Eukaryota</taxon>
        <taxon>Fungi</taxon>
        <taxon>Dikarya</taxon>
        <taxon>Ascomycota</taxon>
        <taxon>Pezizomycotina</taxon>
        <taxon>Sordariomycetes</taxon>
        <taxon>Sordariomycetidae</taxon>
        <taxon>Sordariales</taxon>
        <taxon>Sordariaceae</taxon>
        <taxon>Pseudoneurospora</taxon>
    </lineage>
</organism>
<keyword evidence="3" id="KW-1185">Reference proteome</keyword>
<feature type="compositionally biased region" description="Low complexity" evidence="1">
    <location>
        <begin position="188"/>
        <end position="203"/>
    </location>
</feature>
<evidence type="ECO:0000313" key="2">
    <source>
        <dbReference type="EMBL" id="KAK3952017.1"/>
    </source>
</evidence>
<dbReference type="EMBL" id="MU859133">
    <property type="protein sequence ID" value="KAK3952017.1"/>
    <property type="molecule type" value="Genomic_DNA"/>
</dbReference>
<evidence type="ECO:0000313" key="3">
    <source>
        <dbReference type="Proteomes" id="UP001303222"/>
    </source>
</evidence>
<comment type="caution">
    <text evidence="2">The sequence shown here is derived from an EMBL/GenBank/DDBJ whole genome shotgun (WGS) entry which is preliminary data.</text>
</comment>
<reference evidence="2" key="1">
    <citation type="journal article" date="2023" name="Mol. Phylogenet. Evol.">
        <title>Genome-scale phylogeny and comparative genomics of the fungal order Sordariales.</title>
        <authorList>
            <person name="Hensen N."/>
            <person name="Bonometti L."/>
            <person name="Westerberg I."/>
            <person name="Brannstrom I.O."/>
            <person name="Guillou S."/>
            <person name="Cros-Aarteil S."/>
            <person name="Calhoun S."/>
            <person name="Haridas S."/>
            <person name="Kuo A."/>
            <person name="Mondo S."/>
            <person name="Pangilinan J."/>
            <person name="Riley R."/>
            <person name="LaButti K."/>
            <person name="Andreopoulos B."/>
            <person name="Lipzen A."/>
            <person name="Chen C."/>
            <person name="Yan M."/>
            <person name="Daum C."/>
            <person name="Ng V."/>
            <person name="Clum A."/>
            <person name="Steindorff A."/>
            <person name="Ohm R.A."/>
            <person name="Martin F."/>
            <person name="Silar P."/>
            <person name="Natvig D.O."/>
            <person name="Lalanne C."/>
            <person name="Gautier V."/>
            <person name="Ament-Velasquez S.L."/>
            <person name="Kruys A."/>
            <person name="Hutchinson M.I."/>
            <person name="Powell A.J."/>
            <person name="Barry K."/>
            <person name="Miller A.N."/>
            <person name="Grigoriev I.V."/>
            <person name="Debuchy R."/>
            <person name="Gladieux P."/>
            <person name="Hiltunen Thoren M."/>
            <person name="Johannesson H."/>
        </authorList>
    </citation>
    <scope>NUCLEOTIDE SEQUENCE</scope>
    <source>
        <strain evidence="2">CBS 626.80</strain>
    </source>
</reference>
<feature type="region of interest" description="Disordered" evidence="1">
    <location>
        <begin position="1"/>
        <end position="347"/>
    </location>
</feature>
<dbReference type="Proteomes" id="UP001303222">
    <property type="component" value="Unassembled WGS sequence"/>
</dbReference>
<feature type="compositionally biased region" description="Basic residues" evidence="1">
    <location>
        <begin position="204"/>
        <end position="215"/>
    </location>
</feature>
<feature type="compositionally biased region" description="Basic and acidic residues" evidence="1">
    <location>
        <begin position="265"/>
        <end position="277"/>
    </location>
</feature>
<feature type="compositionally biased region" description="Low complexity" evidence="1">
    <location>
        <begin position="100"/>
        <end position="116"/>
    </location>
</feature>
<feature type="compositionally biased region" description="Polar residues" evidence="1">
    <location>
        <begin position="243"/>
        <end position="253"/>
    </location>
</feature>